<dbReference type="GO" id="GO:0016887">
    <property type="term" value="F:ATP hydrolysis activity"/>
    <property type="evidence" value="ECO:0007669"/>
    <property type="project" value="InterPro"/>
</dbReference>
<evidence type="ECO:0000256" key="1">
    <source>
        <dbReference type="ARBA" id="ARBA00005417"/>
    </source>
</evidence>
<evidence type="ECO:0000259" key="5">
    <source>
        <dbReference type="PROSITE" id="PS50893"/>
    </source>
</evidence>
<feature type="domain" description="ABC transporter" evidence="5">
    <location>
        <begin position="4"/>
        <end position="225"/>
    </location>
</feature>
<dbReference type="InterPro" id="IPR003593">
    <property type="entry name" value="AAA+_ATPase"/>
</dbReference>
<dbReference type="PROSITE" id="PS00211">
    <property type="entry name" value="ABC_TRANSPORTER_1"/>
    <property type="match status" value="1"/>
</dbReference>
<evidence type="ECO:0000256" key="3">
    <source>
        <dbReference type="ARBA" id="ARBA00022741"/>
    </source>
</evidence>
<evidence type="ECO:0000313" key="6">
    <source>
        <dbReference type="EMBL" id="TFV95118.1"/>
    </source>
</evidence>
<dbReference type="PROSITE" id="PS50893">
    <property type="entry name" value="ABC_TRANSPORTER_2"/>
    <property type="match status" value="1"/>
</dbReference>
<dbReference type="GO" id="GO:0043190">
    <property type="term" value="C:ATP-binding cassette (ABC) transporter complex"/>
    <property type="evidence" value="ECO:0007669"/>
    <property type="project" value="TreeGrafter"/>
</dbReference>
<name>A0A4Y9QTF4_9MICO</name>
<dbReference type="InterPro" id="IPR003439">
    <property type="entry name" value="ABC_transporter-like_ATP-bd"/>
</dbReference>
<dbReference type="AlphaFoldDB" id="A0A4Y9QTF4"/>
<comment type="caution">
    <text evidence="6">The sequence shown here is derived from an EMBL/GenBank/DDBJ whole genome shotgun (WGS) entry which is preliminary data.</text>
</comment>
<dbReference type="Pfam" id="PF00005">
    <property type="entry name" value="ABC_tran"/>
    <property type="match status" value="1"/>
</dbReference>
<evidence type="ECO:0000256" key="4">
    <source>
        <dbReference type="ARBA" id="ARBA00022840"/>
    </source>
</evidence>
<dbReference type="InterPro" id="IPR027417">
    <property type="entry name" value="P-loop_NTPase"/>
</dbReference>
<dbReference type="Gene3D" id="3.40.50.300">
    <property type="entry name" value="P-loop containing nucleotide triphosphate hydrolases"/>
    <property type="match status" value="1"/>
</dbReference>
<accession>A0A4Y9QTF4</accession>
<dbReference type="GO" id="GO:0042626">
    <property type="term" value="F:ATPase-coupled transmembrane transporter activity"/>
    <property type="evidence" value="ECO:0007669"/>
    <property type="project" value="TreeGrafter"/>
</dbReference>
<protein>
    <submittedName>
        <fullName evidence="6">ABC transporter ATP-binding protein</fullName>
    </submittedName>
</protein>
<dbReference type="InterPro" id="IPR017871">
    <property type="entry name" value="ABC_transporter-like_CS"/>
</dbReference>
<dbReference type="EMBL" id="SPQZ01000007">
    <property type="protein sequence ID" value="TFV95118.1"/>
    <property type="molecule type" value="Genomic_DNA"/>
</dbReference>
<evidence type="ECO:0000256" key="2">
    <source>
        <dbReference type="ARBA" id="ARBA00022448"/>
    </source>
</evidence>
<dbReference type="PANTHER" id="PTHR43553">
    <property type="entry name" value="HEAVY METAL TRANSPORTER"/>
    <property type="match status" value="1"/>
</dbReference>
<dbReference type="SUPFAM" id="SSF52540">
    <property type="entry name" value="P-loop containing nucleoside triphosphate hydrolases"/>
    <property type="match status" value="1"/>
</dbReference>
<dbReference type="InterPro" id="IPR050095">
    <property type="entry name" value="ECF_ABC_transporter_ATP-bd"/>
</dbReference>
<keyword evidence="4 6" id="KW-0067">ATP-binding</keyword>
<dbReference type="RefSeq" id="WP_135121435.1">
    <property type="nucleotide sequence ID" value="NZ_SPQZ01000007.1"/>
</dbReference>
<sequence length="226" mass="24509">MGDIRFEGVSHHFGDDAVLRDIDLTLTEQRIGVVGANGSGKSTLVRLVNGLVSPQAGRVLVDGQDVAKHAREVRRRVGFIFTNPDTQIVMPTVREDVAFSLRRLKLPATDAAARVDAALERFGLDALADRAAHKLSGGQKQLLALAAVLVAEPSIVIADEPTTLLDGRNARIVTEYLGSLHQQLIVVTHQLELLEDFERVIVMEDGRVVADDAPGPALELYRAAIR</sequence>
<dbReference type="Proteomes" id="UP000298127">
    <property type="component" value="Unassembled WGS sequence"/>
</dbReference>
<keyword evidence="7" id="KW-1185">Reference proteome</keyword>
<dbReference type="InterPro" id="IPR015856">
    <property type="entry name" value="ABC_transpr_CbiO/EcfA_su"/>
</dbReference>
<dbReference type="CDD" id="cd03225">
    <property type="entry name" value="ABC_cobalt_CbiO_domain1"/>
    <property type="match status" value="1"/>
</dbReference>
<dbReference type="SMART" id="SM00382">
    <property type="entry name" value="AAA"/>
    <property type="match status" value="1"/>
</dbReference>
<proteinExistence type="inferred from homology"/>
<reference evidence="6 7" key="1">
    <citation type="journal article" date="2018" name="J. Microbiol.">
        <title>Leifsonia flava sp. nov., a novel actinobacterium isolated from the rhizosphere of Aquilegia viridiflora.</title>
        <authorList>
            <person name="Cai Y."/>
            <person name="Tao W.Z."/>
            <person name="Ma Y.J."/>
            <person name="Cheng J."/>
            <person name="Zhang M.Y."/>
            <person name="Zhang Y.X."/>
        </authorList>
    </citation>
    <scope>NUCLEOTIDE SEQUENCE [LARGE SCALE GENOMIC DNA]</scope>
    <source>
        <strain evidence="6 7">SYP-B2174</strain>
    </source>
</reference>
<organism evidence="6 7">
    <name type="scientific">Orlajensenia leifsoniae</name>
    <dbReference type="NCBI Taxonomy" id="2561933"/>
    <lineage>
        <taxon>Bacteria</taxon>
        <taxon>Bacillati</taxon>
        <taxon>Actinomycetota</taxon>
        <taxon>Actinomycetes</taxon>
        <taxon>Micrococcales</taxon>
        <taxon>Microbacteriaceae</taxon>
        <taxon>Orlajensenia</taxon>
    </lineage>
</organism>
<gene>
    <name evidence="6" type="ORF">E4M00_15750</name>
</gene>
<keyword evidence="2" id="KW-0813">Transport</keyword>
<dbReference type="GO" id="GO:0005524">
    <property type="term" value="F:ATP binding"/>
    <property type="evidence" value="ECO:0007669"/>
    <property type="project" value="UniProtKB-KW"/>
</dbReference>
<keyword evidence="3" id="KW-0547">Nucleotide-binding</keyword>
<comment type="similarity">
    <text evidence="1">Belongs to the ABC transporter superfamily.</text>
</comment>
<dbReference type="PANTHER" id="PTHR43553:SF24">
    <property type="entry name" value="ENERGY-COUPLING FACTOR TRANSPORTER ATP-BINDING PROTEIN ECFA1"/>
    <property type="match status" value="1"/>
</dbReference>
<evidence type="ECO:0000313" key="7">
    <source>
        <dbReference type="Proteomes" id="UP000298127"/>
    </source>
</evidence>